<feature type="compositionally biased region" description="Low complexity" evidence="1">
    <location>
        <begin position="86"/>
        <end position="102"/>
    </location>
</feature>
<accession>A0AAQ3RPQ0</accession>
<dbReference type="Proteomes" id="UP001374535">
    <property type="component" value="Chromosome 8"/>
</dbReference>
<protein>
    <submittedName>
        <fullName evidence="3">Uncharacterized protein</fullName>
    </submittedName>
</protein>
<keyword evidence="2" id="KW-0732">Signal</keyword>
<evidence type="ECO:0000256" key="1">
    <source>
        <dbReference type="SAM" id="MobiDB-lite"/>
    </source>
</evidence>
<proteinExistence type="predicted"/>
<organism evidence="3 4">
    <name type="scientific">Vigna mungo</name>
    <name type="common">Black gram</name>
    <name type="synonym">Phaseolus mungo</name>
    <dbReference type="NCBI Taxonomy" id="3915"/>
    <lineage>
        <taxon>Eukaryota</taxon>
        <taxon>Viridiplantae</taxon>
        <taxon>Streptophyta</taxon>
        <taxon>Embryophyta</taxon>
        <taxon>Tracheophyta</taxon>
        <taxon>Spermatophyta</taxon>
        <taxon>Magnoliopsida</taxon>
        <taxon>eudicotyledons</taxon>
        <taxon>Gunneridae</taxon>
        <taxon>Pentapetalae</taxon>
        <taxon>rosids</taxon>
        <taxon>fabids</taxon>
        <taxon>Fabales</taxon>
        <taxon>Fabaceae</taxon>
        <taxon>Papilionoideae</taxon>
        <taxon>50 kb inversion clade</taxon>
        <taxon>NPAAA clade</taxon>
        <taxon>indigoferoid/millettioid clade</taxon>
        <taxon>Phaseoleae</taxon>
        <taxon>Vigna</taxon>
    </lineage>
</organism>
<evidence type="ECO:0000256" key="2">
    <source>
        <dbReference type="SAM" id="SignalP"/>
    </source>
</evidence>
<sequence>MPSTLFSFLFLILLPFPTLSHLFSPLTATSSIAAPPPPPPSSTTALPSLAPFHSETIAPYPTYSQSTTLLGFSLAPPGTPSPSPTKAPTSCASTSTPSTPPT</sequence>
<gene>
    <name evidence="3" type="ORF">V8G54_025620</name>
</gene>
<feature type="chain" id="PRO_5042947411" evidence="2">
    <location>
        <begin position="21"/>
        <end position="102"/>
    </location>
</feature>
<evidence type="ECO:0000313" key="3">
    <source>
        <dbReference type="EMBL" id="WVY99550.1"/>
    </source>
</evidence>
<keyword evidence="4" id="KW-1185">Reference proteome</keyword>
<dbReference type="EMBL" id="CP144693">
    <property type="protein sequence ID" value="WVY99550.1"/>
    <property type="molecule type" value="Genomic_DNA"/>
</dbReference>
<feature type="signal peptide" evidence="2">
    <location>
        <begin position="1"/>
        <end position="20"/>
    </location>
</feature>
<evidence type="ECO:0000313" key="4">
    <source>
        <dbReference type="Proteomes" id="UP001374535"/>
    </source>
</evidence>
<dbReference type="AlphaFoldDB" id="A0AAQ3RPQ0"/>
<reference evidence="3 4" key="1">
    <citation type="journal article" date="2023" name="Life. Sci Alliance">
        <title>Evolutionary insights into 3D genome organization and epigenetic landscape of Vigna mungo.</title>
        <authorList>
            <person name="Junaid A."/>
            <person name="Singh B."/>
            <person name="Bhatia S."/>
        </authorList>
    </citation>
    <scope>NUCLEOTIDE SEQUENCE [LARGE SCALE GENOMIC DNA]</scope>
    <source>
        <strain evidence="3">Urdbean</strain>
    </source>
</reference>
<name>A0AAQ3RPQ0_VIGMU</name>
<feature type="region of interest" description="Disordered" evidence="1">
    <location>
        <begin position="71"/>
        <end position="102"/>
    </location>
</feature>